<keyword evidence="2" id="KW-1133">Transmembrane helix</keyword>
<keyword evidence="2" id="KW-0812">Transmembrane</keyword>
<dbReference type="PANTHER" id="PTHR19139">
    <property type="entry name" value="AQUAPORIN TRANSPORTER"/>
    <property type="match status" value="1"/>
</dbReference>
<dbReference type="InterPro" id="IPR022357">
    <property type="entry name" value="MIP_CS"/>
</dbReference>
<feature type="transmembrane region" description="Helical" evidence="2">
    <location>
        <begin position="179"/>
        <end position="197"/>
    </location>
</feature>
<comment type="similarity">
    <text evidence="1">Belongs to the MIP/aquaporin (TC 1.A.8) family.</text>
</comment>
<evidence type="ECO:0000313" key="4">
    <source>
        <dbReference type="Proteomes" id="UP000729913"/>
    </source>
</evidence>
<feature type="transmembrane region" description="Helical" evidence="2">
    <location>
        <begin position="97"/>
        <end position="114"/>
    </location>
</feature>
<reference evidence="3" key="2">
    <citation type="submission" date="2021-04" db="EMBL/GenBank/DDBJ databases">
        <title>Genome-wide patterns of bracovirus chromosomal integration into multiple host tissues during parasitism.</title>
        <authorList>
            <person name="Chebbi M.A.C."/>
        </authorList>
    </citation>
    <scope>NUCLEOTIDE SEQUENCE</scope>
    <source>
        <tissue evidence="3">Whole body</tissue>
    </source>
</reference>
<dbReference type="OrthoDB" id="3222at2759"/>
<feature type="transmembrane region" description="Helical" evidence="2">
    <location>
        <begin position="220"/>
        <end position="240"/>
    </location>
</feature>
<protein>
    <recommendedName>
        <fullName evidence="5">Aquaporin</fullName>
    </recommendedName>
</protein>
<sequence>MSSSNDKENLIWKLQKGTLTMFIAEVVGTGILVFIGCMGCIGTMGPHPPPPMQMAFTFGFTVNLLIMMIGHISGAHLNPAVTIGAAIVGLKTIPTSAVYILAQFIGATAGYGLLKVVTPTHLFNDGIDNSTVPLCVTVVHKDLTIVQAILIETFCTGIILCTACATWDERCAHTTDSTALRFGFSVAGISFAASPYTGCSMNPARTFGPAFWNGTWDNQWVYWVGPILGALLGTYIYQIFFNEPKKKRYTNHIELVEVQSDQKEDVKET</sequence>
<evidence type="ECO:0000256" key="1">
    <source>
        <dbReference type="ARBA" id="ARBA00006175"/>
    </source>
</evidence>
<accession>A0A8J5RI91</accession>
<dbReference type="PROSITE" id="PS00221">
    <property type="entry name" value="MIP"/>
    <property type="match status" value="1"/>
</dbReference>
<dbReference type="EMBL" id="JAAOIC020000020">
    <property type="protein sequence ID" value="KAG8040539.1"/>
    <property type="molecule type" value="Genomic_DNA"/>
</dbReference>
<keyword evidence="2" id="KW-0472">Membrane</keyword>
<gene>
    <name evidence="3" type="ORF">G9C98_002535</name>
</gene>
<dbReference type="GO" id="GO:0005886">
    <property type="term" value="C:plasma membrane"/>
    <property type="evidence" value="ECO:0007669"/>
    <property type="project" value="TreeGrafter"/>
</dbReference>
<comment type="caution">
    <text evidence="3">The sequence shown here is derived from an EMBL/GenBank/DDBJ whole genome shotgun (WGS) entry which is preliminary data.</text>
</comment>
<feature type="transmembrane region" description="Helical" evidence="2">
    <location>
        <begin position="64"/>
        <end position="90"/>
    </location>
</feature>
<dbReference type="Proteomes" id="UP000729913">
    <property type="component" value="Unassembled WGS sequence"/>
</dbReference>
<dbReference type="GO" id="GO:0015267">
    <property type="term" value="F:channel activity"/>
    <property type="evidence" value="ECO:0007669"/>
    <property type="project" value="InterPro"/>
</dbReference>
<name>A0A8J5RI91_9HYME</name>
<keyword evidence="4" id="KW-1185">Reference proteome</keyword>
<dbReference type="InterPro" id="IPR034294">
    <property type="entry name" value="Aquaporin_transptr"/>
</dbReference>
<reference evidence="3" key="1">
    <citation type="submission" date="2020-03" db="EMBL/GenBank/DDBJ databases">
        <authorList>
            <person name="Chebbi M.A."/>
            <person name="Drezen J.M."/>
        </authorList>
    </citation>
    <scope>NUCLEOTIDE SEQUENCE</scope>
    <source>
        <tissue evidence="3">Whole body</tissue>
    </source>
</reference>
<proteinExistence type="inferred from homology"/>
<evidence type="ECO:0008006" key="5">
    <source>
        <dbReference type="Google" id="ProtNLM"/>
    </source>
</evidence>
<dbReference type="Pfam" id="PF00230">
    <property type="entry name" value="MIP"/>
    <property type="match status" value="1"/>
</dbReference>
<dbReference type="PANTHER" id="PTHR19139:SF270">
    <property type="entry name" value="ENTOMOGLYCEROPORIN 1-RELATED"/>
    <property type="match status" value="1"/>
</dbReference>
<organism evidence="3 4">
    <name type="scientific">Cotesia typhae</name>
    <dbReference type="NCBI Taxonomy" id="2053667"/>
    <lineage>
        <taxon>Eukaryota</taxon>
        <taxon>Metazoa</taxon>
        <taxon>Ecdysozoa</taxon>
        <taxon>Arthropoda</taxon>
        <taxon>Hexapoda</taxon>
        <taxon>Insecta</taxon>
        <taxon>Pterygota</taxon>
        <taxon>Neoptera</taxon>
        <taxon>Endopterygota</taxon>
        <taxon>Hymenoptera</taxon>
        <taxon>Apocrita</taxon>
        <taxon>Ichneumonoidea</taxon>
        <taxon>Braconidae</taxon>
        <taxon>Microgastrinae</taxon>
        <taxon>Cotesia</taxon>
    </lineage>
</organism>
<evidence type="ECO:0000256" key="2">
    <source>
        <dbReference type="SAM" id="Phobius"/>
    </source>
</evidence>
<dbReference type="CDD" id="cd00333">
    <property type="entry name" value="MIP"/>
    <property type="match status" value="1"/>
</dbReference>
<feature type="transmembrane region" description="Helical" evidence="2">
    <location>
        <begin position="21"/>
        <end position="44"/>
    </location>
</feature>
<dbReference type="AlphaFoldDB" id="A0A8J5RI91"/>
<dbReference type="InterPro" id="IPR000425">
    <property type="entry name" value="MIP"/>
</dbReference>
<feature type="transmembrane region" description="Helical" evidence="2">
    <location>
        <begin position="145"/>
        <end position="167"/>
    </location>
</feature>
<evidence type="ECO:0000313" key="3">
    <source>
        <dbReference type="EMBL" id="KAG8040539.1"/>
    </source>
</evidence>